<evidence type="ECO:0000256" key="4">
    <source>
        <dbReference type="ARBA" id="ARBA00021436"/>
    </source>
</evidence>
<reference evidence="7 8" key="1">
    <citation type="journal article" date="2022" name="Nat. Ecol. Evol.">
        <title>A masculinizing supergene underlies an exaggerated male reproductive morph in a spider.</title>
        <authorList>
            <person name="Hendrickx F."/>
            <person name="De Corte Z."/>
            <person name="Sonet G."/>
            <person name="Van Belleghem S.M."/>
            <person name="Kostlbacher S."/>
            <person name="Vangestel C."/>
        </authorList>
    </citation>
    <scope>NUCLEOTIDE SEQUENCE [LARGE SCALE GENOMIC DNA]</scope>
    <source>
        <strain evidence="7">W744_W776</strain>
    </source>
</reference>
<comment type="subcellular location">
    <subcellularLocation>
        <location evidence="3">Cytoplasm</location>
    </subcellularLocation>
    <subcellularLocation>
        <location evidence="2">Nucleus</location>
    </subcellularLocation>
</comment>
<evidence type="ECO:0000256" key="1">
    <source>
        <dbReference type="ARBA" id="ARBA00003056"/>
    </source>
</evidence>
<keyword evidence="8" id="KW-1185">Reference proteome</keyword>
<dbReference type="GO" id="GO:0005737">
    <property type="term" value="C:cytoplasm"/>
    <property type="evidence" value="ECO:0007669"/>
    <property type="project" value="UniProtKB-SubCell"/>
</dbReference>
<dbReference type="PANTHER" id="PTHR33588">
    <property type="entry name" value="CILIA- AND FLAGELLA-ASSOCIATED PROTEIN 299"/>
    <property type="match status" value="1"/>
</dbReference>
<gene>
    <name evidence="7" type="ORF">JTE90_026004</name>
</gene>
<evidence type="ECO:0000256" key="2">
    <source>
        <dbReference type="ARBA" id="ARBA00004123"/>
    </source>
</evidence>
<sequence length="232" mass="27074">MEETRELDHAVKAYMTYEDYLDSMLTKDDLMYLEDKEMCRELLSLGFHSNRRIISREVFDKKKAEIEAQTKDLKSKELKISSRGVEITDKLLQELAKREEDNLTGCLATIIFLRTENNKGEEVSAYVDFSQRLKTEDWSLYFTGKEKLTPKLTDLSFYNWNKDISLCNSNRNFDVVPDTNTLKLSFICKSDGCTIHVNSKERSSRNVFRMDLFDTDFSQAAIFDHVVDRPIP</sequence>
<comment type="caution">
    <text evidence="7">The sequence shown here is derived from an EMBL/GenBank/DDBJ whole genome shotgun (WGS) entry which is preliminary data.</text>
</comment>
<accession>A0AAV6UGH7</accession>
<keyword evidence="6" id="KW-0539">Nucleus</keyword>
<evidence type="ECO:0000313" key="7">
    <source>
        <dbReference type="EMBL" id="KAG8183304.1"/>
    </source>
</evidence>
<evidence type="ECO:0000256" key="5">
    <source>
        <dbReference type="ARBA" id="ARBA00022490"/>
    </source>
</evidence>
<evidence type="ECO:0000256" key="6">
    <source>
        <dbReference type="ARBA" id="ARBA00023242"/>
    </source>
</evidence>
<name>A0AAV6UGH7_9ARAC</name>
<evidence type="ECO:0000256" key="3">
    <source>
        <dbReference type="ARBA" id="ARBA00004496"/>
    </source>
</evidence>
<proteinExistence type="predicted"/>
<dbReference type="InterPro" id="IPR027887">
    <property type="entry name" value="DUF4464"/>
</dbReference>
<protein>
    <recommendedName>
        <fullName evidence="4">Cilia- and flagella-associated protein 299</fullName>
    </recommendedName>
</protein>
<dbReference type="EMBL" id="JAFNEN010000423">
    <property type="protein sequence ID" value="KAG8183304.1"/>
    <property type="molecule type" value="Genomic_DNA"/>
</dbReference>
<dbReference type="Proteomes" id="UP000827092">
    <property type="component" value="Unassembled WGS sequence"/>
</dbReference>
<dbReference type="GO" id="GO:0005634">
    <property type="term" value="C:nucleus"/>
    <property type="evidence" value="ECO:0007669"/>
    <property type="project" value="UniProtKB-SubCell"/>
</dbReference>
<comment type="function">
    <text evidence="1">May be involved in spermatogenesis.</text>
</comment>
<dbReference type="AlphaFoldDB" id="A0AAV6UGH7"/>
<organism evidence="7 8">
    <name type="scientific">Oedothorax gibbosus</name>
    <dbReference type="NCBI Taxonomy" id="931172"/>
    <lineage>
        <taxon>Eukaryota</taxon>
        <taxon>Metazoa</taxon>
        <taxon>Ecdysozoa</taxon>
        <taxon>Arthropoda</taxon>
        <taxon>Chelicerata</taxon>
        <taxon>Arachnida</taxon>
        <taxon>Araneae</taxon>
        <taxon>Araneomorphae</taxon>
        <taxon>Entelegynae</taxon>
        <taxon>Araneoidea</taxon>
        <taxon>Linyphiidae</taxon>
        <taxon>Erigoninae</taxon>
        <taxon>Oedothorax</taxon>
    </lineage>
</organism>
<evidence type="ECO:0000313" key="8">
    <source>
        <dbReference type="Proteomes" id="UP000827092"/>
    </source>
</evidence>
<dbReference type="PANTHER" id="PTHR33588:SF1">
    <property type="entry name" value="CILIA- AND FLAGELLA-ASSOCIATED PROTEIN 299"/>
    <property type="match status" value="1"/>
</dbReference>
<dbReference type="Pfam" id="PF14713">
    <property type="entry name" value="DUF4464"/>
    <property type="match status" value="1"/>
</dbReference>
<keyword evidence="5" id="KW-0963">Cytoplasm</keyword>